<feature type="domain" description="Nuclear receptor" evidence="10">
    <location>
        <begin position="108"/>
        <end position="187"/>
    </location>
</feature>
<dbReference type="PROSITE" id="PS51843">
    <property type="entry name" value="NR_LBD"/>
    <property type="match status" value="1"/>
</dbReference>
<dbReference type="PRINTS" id="PR00047">
    <property type="entry name" value="STROIDFINGER"/>
</dbReference>
<dbReference type="InterPro" id="IPR013088">
    <property type="entry name" value="Znf_NHR/GATA"/>
</dbReference>
<evidence type="ECO:0000256" key="6">
    <source>
        <dbReference type="ARBA" id="ARBA00023163"/>
    </source>
</evidence>
<dbReference type="GO" id="GO:0005634">
    <property type="term" value="C:nucleus"/>
    <property type="evidence" value="ECO:0007669"/>
    <property type="project" value="UniProtKB-SubCell"/>
</dbReference>
<dbReference type="AlphaFoldDB" id="A0A210QUJ3"/>
<feature type="domain" description="NR LBD" evidence="11">
    <location>
        <begin position="269"/>
        <end position="492"/>
    </location>
</feature>
<evidence type="ECO:0000259" key="10">
    <source>
        <dbReference type="PROSITE" id="PS51030"/>
    </source>
</evidence>
<dbReference type="PROSITE" id="PS00031">
    <property type="entry name" value="NUCLEAR_REC_DBD_1"/>
    <property type="match status" value="1"/>
</dbReference>
<dbReference type="Proteomes" id="UP000242188">
    <property type="component" value="Unassembled WGS sequence"/>
</dbReference>
<comment type="caution">
    <text evidence="12">The sequence shown here is derived from an EMBL/GenBank/DDBJ whole genome shotgun (WGS) entry which is preliminary data.</text>
</comment>
<proteinExistence type="inferred from homology"/>
<evidence type="ECO:0000313" key="13">
    <source>
        <dbReference type="Proteomes" id="UP000242188"/>
    </source>
</evidence>
<dbReference type="GO" id="GO:0003700">
    <property type="term" value="F:DNA-binding transcription factor activity"/>
    <property type="evidence" value="ECO:0007669"/>
    <property type="project" value="InterPro"/>
</dbReference>
<keyword evidence="4 9" id="KW-0805">Transcription regulation</keyword>
<organism evidence="12 13">
    <name type="scientific">Mizuhopecten yessoensis</name>
    <name type="common">Japanese scallop</name>
    <name type="synonym">Patinopecten yessoensis</name>
    <dbReference type="NCBI Taxonomy" id="6573"/>
    <lineage>
        <taxon>Eukaryota</taxon>
        <taxon>Metazoa</taxon>
        <taxon>Spiralia</taxon>
        <taxon>Lophotrochozoa</taxon>
        <taxon>Mollusca</taxon>
        <taxon>Bivalvia</taxon>
        <taxon>Autobranchia</taxon>
        <taxon>Pteriomorphia</taxon>
        <taxon>Pectinida</taxon>
        <taxon>Pectinoidea</taxon>
        <taxon>Pectinidae</taxon>
        <taxon>Mizuhopecten</taxon>
    </lineage>
</organism>
<evidence type="ECO:0000256" key="1">
    <source>
        <dbReference type="ARBA" id="ARBA00022723"/>
    </source>
</evidence>
<dbReference type="OrthoDB" id="6081310at2759"/>
<protein>
    <submittedName>
        <fullName evidence="12">Nuclear hormone receptor E75</fullName>
    </submittedName>
</protein>
<dbReference type="Pfam" id="PF00105">
    <property type="entry name" value="zf-C4"/>
    <property type="match status" value="1"/>
</dbReference>
<evidence type="ECO:0000259" key="11">
    <source>
        <dbReference type="PROSITE" id="PS51843"/>
    </source>
</evidence>
<sequence>MQGHTFICLTVYIGLSRRYTRLTHEQCNTYYPENIKLIAMARTAFGYDRHSVDILELTSEEDALFLKEEMIGTTIEHQMDVADILNITSEKPTSPDSTTPQVPPSPLLPPCRVCSEKASGFHYGANTCEACKGFFRRSIVKVQNNKEQYKCLGDGKCNIKPGKRSACPLCRYKKCLEVGMSHEAIKTGRYTYEKRTRDTQEVKKLQSQNNSVDHRSELDLNDDEALAIIEPMMEVQKRYCPLTSLDPDMKLELQKRQEIIYDQYKSRLELFGTMSTLPPDVHQEFKELTGIDLDNREELMSNIARQMEHGLRNMVELVRLIPGFPELSVEDQTSLIKSSHFEFWILMEFRMINPELSVVSGCINAHKDDFSKLFAADHTDEVFNFAKTLHALNMNTEEIVLLRGVVATFRDRCKLQEPEKVERIQWKLLNCIRWLARKNNINPDKRIRVLLERLTALRTLTEYSYKLNKIKSDWPVMSKHPLLLDLMKSMPA</sequence>
<dbReference type="InterPro" id="IPR035500">
    <property type="entry name" value="NHR-like_dom_sf"/>
</dbReference>
<evidence type="ECO:0000256" key="9">
    <source>
        <dbReference type="RuleBase" id="RU004334"/>
    </source>
</evidence>
<keyword evidence="6 9" id="KW-0804">Transcription</keyword>
<evidence type="ECO:0000256" key="8">
    <source>
        <dbReference type="ARBA" id="ARBA00023242"/>
    </source>
</evidence>
<dbReference type="Gene3D" id="3.30.50.10">
    <property type="entry name" value="Erythroid Transcription Factor GATA-1, subunit A"/>
    <property type="match status" value="1"/>
</dbReference>
<comment type="similarity">
    <text evidence="9">Belongs to the nuclear hormone receptor family.</text>
</comment>
<dbReference type="InterPro" id="IPR001723">
    <property type="entry name" value="Nuclear_hrmn_rcpt"/>
</dbReference>
<dbReference type="Pfam" id="PF00104">
    <property type="entry name" value="Hormone_recep"/>
    <property type="match status" value="1"/>
</dbReference>
<evidence type="ECO:0000256" key="4">
    <source>
        <dbReference type="ARBA" id="ARBA00023015"/>
    </source>
</evidence>
<evidence type="ECO:0000256" key="7">
    <source>
        <dbReference type="ARBA" id="ARBA00023170"/>
    </source>
</evidence>
<evidence type="ECO:0000256" key="2">
    <source>
        <dbReference type="ARBA" id="ARBA00022771"/>
    </source>
</evidence>
<dbReference type="STRING" id="6573.A0A210QUJ3"/>
<reference evidence="12 13" key="1">
    <citation type="journal article" date="2017" name="Nat. Ecol. Evol.">
        <title>Scallop genome provides insights into evolution of bilaterian karyotype and development.</title>
        <authorList>
            <person name="Wang S."/>
            <person name="Zhang J."/>
            <person name="Jiao W."/>
            <person name="Li J."/>
            <person name="Xun X."/>
            <person name="Sun Y."/>
            <person name="Guo X."/>
            <person name="Huan P."/>
            <person name="Dong B."/>
            <person name="Zhang L."/>
            <person name="Hu X."/>
            <person name="Sun X."/>
            <person name="Wang J."/>
            <person name="Zhao C."/>
            <person name="Wang Y."/>
            <person name="Wang D."/>
            <person name="Huang X."/>
            <person name="Wang R."/>
            <person name="Lv J."/>
            <person name="Li Y."/>
            <person name="Zhang Z."/>
            <person name="Liu B."/>
            <person name="Lu W."/>
            <person name="Hui Y."/>
            <person name="Liang J."/>
            <person name="Zhou Z."/>
            <person name="Hou R."/>
            <person name="Li X."/>
            <person name="Liu Y."/>
            <person name="Li H."/>
            <person name="Ning X."/>
            <person name="Lin Y."/>
            <person name="Zhao L."/>
            <person name="Xing Q."/>
            <person name="Dou J."/>
            <person name="Li Y."/>
            <person name="Mao J."/>
            <person name="Guo H."/>
            <person name="Dou H."/>
            <person name="Li T."/>
            <person name="Mu C."/>
            <person name="Jiang W."/>
            <person name="Fu Q."/>
            <person name="Fu X."/>
            <person name="Miao Y."/>
            <person name="Liu J."/>
            <person name="Yu Q."/>
            <person name="Li R."/>
            <person name="Liao H."/>
            <person name="Li X."/>
            <person name="Kong Y."/>
            <person name="Jiang Z."/>
            <person name="Chourrout D."/>
            <person name="Li R."/>
            <person name="Bao Z."/>
        </authorList>
    </citation>
    <scope>NUCLEOTIDE SEQUENCE [LARGE SCALE GENOMIC DNA]</scope>
    <source>
        <strain evidence="12 13">PY_sf001</strain>
    </source>
</reference>
<gene>
    <name evidence="12" type="ORF">KP79_PYT18555</name>
</gene>
<keyword evidence="13" id="KW-1185">Reference proteome</keyword>
<dbReference type="CDD" id="cd06916">
    <property type="entry name" value="NR_DBD_like"/>
    <property type="match status" value="1"/>
</dbReference>
<dbReference type="InterPro" id="IPR001628">
    <property type="entry name" value="Znf_hrmn_rcpt"/>
</dbReference>
<dbReference type="InterPro" id="IPR000536">
    <property type="entry name" value="Nucl_hrmn_rcpt_lig-bd"/>
</dbReference>
<keyword evidence="5 9" id="KW-0238">DNA-binding</keyword>
<dbReference type="PRINTS" id="PR00398">
    <property type="entry name" value="STRDHORMONER"/>
</dbReference>
<keyword evidence="2 9" id="KW-0863">Zinc-finger</keyword>
<dbReference type="SMART" id="SM00430">
    <property type="entry name" value="HOLI"/>
    <property type="match status" value="1"/>
</dbReference>
<accession>A0A210QUJ3</accession>
<keyword evidence="8 9" id="KW-0539">Nucleus</keyword>
<evidence type="ECO:0000256" key="3">
    <source>
        <dbReference type="ARBA" id="ARBA00022833"/>
    </source>
</evidence>
<dbReference type="PROSITE" id="PS51030">
    <property type="entry name" value="NUCLEAR_REC_DBD_2"/>
    <property type="match status" value="1"/>
</dbReference>
<evidence type="ECO:0000256" key="5">
    <source>
        <dbReference type="ARBA" id="ARBA00023125"/>
    </source>
</evidence>
<keyword evidence="3 9" id="KW-0862">Zinc</keyword>
<dbReference type="PANTHER" id="PTHR24082">
    <property type="entry name" value="NUCLEAR HORMONE RECEPTOR"/>
    <property type="match status" value="1"/>
</dbReference>
<keyword evidence="1 9" id="KW-0479">Metal-binding</keyword>
<evidence type="ECO:0000313" key="12">
    <source>
        <dbReference type="EMBL" id="OWF52387.1"/>
    </source>
</evidence>
<dbReference type="GO" id="GO:0043565">
    <property type="term" value="F:sequence-specific DNA binding"/>
    <property type="evidence" value="ECO:0007669"/>
    <property type="project" value="InterPro"/>
</dbReference>
<keyword evidence="7 9" id="KW-0675">Receptor</keyword>
<dbReference type="SUPFAM" id="SSF48508">
    <property type="entry name" value="Nuclear receptor ligand-binding domain"/>
    <property type="match status" value="1"/>
</dbReference>
<name>A0A210QUJ3_MIZYE</name>
<dbReference type="SMART" id="SM00399">
    <property type="entry name" value="ZnF_C4"/>
    <property type="match status" value="1"/>
</dbReference>
<dbReference type="EMBL" id="NEDP02001812">
    <property type="protein sequence ID" value="OWF52387.1"/>
    <property type="molecule type" value="Genomic_DNA"/>
</dbReference>
<dbReference type="Gene3D" id="1.10.565.10">
    <property type="entry name" value="Retinoid X Receptor"/>
    <property type="match status" value="1"/>
</dbReference>
<dbReference type="SUPFAM" id="SSF57716">
    <property type="entry name" value="Glucocorticoid receptor-like (DNA-binding domain)"/>
    <property type="match status" value="1"/>
</dbReference>
<dbReference type="GO" id="GO:0008270">
    <property type="term" value="F:zinc ion binding"/>
    <property type="evidence" value="ECO:0007669"/>
    <property type="project" value="UniProtKB-KW"/>
</dbReference>
<dbReference type="InterPro" id="IPR050234">
    <property type="entry name" value="Nuclear_hormone_rcpt_NR1"/>
</dbReference>
<comment type="subcellular location">
    <subcellularLocation>
        <location evidence="9">Nucleus</location>
    </subcellularLocation>
</comment>